<dbReference type="EMBL" id="LXJZ01000198">
    <property type="protein sequence ID" value="OAJ54822.1"/>
    <property type="molecule type" value="Genomic_DNA"/>
</dbReference>
<dbReference type="Proteomes" id="UP000078116">
    <property type="component" value="Unassembled WGS sequence"/>
</dbReference>
<dbReference type="OrthoDB" id="8687889at2"/>
<accession>A0A1A9N6P3</accession>
<dbReference type="AlphaFoldDB" id="A0A1A9N6P3"/>
<sequence length="230" mass="26174">MISYFLTAREPTRPAETDAFAEFRTELARIPHLRHADLHRPADVETYHRDGAAPRAAMRLVFDSIEALESQLMPGGRLLELAGSALWRHVAGEQMTQQAMLTRSFLSSGHPPAGADDTQACSYLVHYPGQAEDFNAWLRHYVSHHPQIMLDYPDVMQVQVFTRLDWCDAMPFERVSYMQRNQLTFPSIDALMHALESPVRARMRKDNQNFPAFSGGARHFAMRTSFVNGI</sequence>
<reference evidence="3 4" key="1">
    <citation type="submission" date="2016-04" db="EMBL/GenBank/DDBJ databases">
        <title>Reclassification of Paraburkholderia panaciterrae (Farh et al. 2015) Dobritsa &amp; Samadpour 2016 as a later homotypic synonym of Paraburkholderia ginsengiterrae (Farh et al. 2015) Dobritsa &amp; Samadpour 2016.</title>
        <authorList>
            <person name="Dobritsa A.P."/>
            <person name="Kutumbaka K."/>
            <person name="Samadpour M."/>
        </authorList>
    </citation>
    <scope>NUCLEOTIDE SEQUENCE [LARGE SCALE GENOMIC DNA]</scope>
    <source>
        <strain evidence="2 4">DCY85</strain>
        <strain evidence="1 3">DCY85-1</strain>
    </source>
</reference>
<evidence type="ECO:0000313" key="4">
    <source>
        <dbReference type="Proteomes" id="UP000078116"/>
    </source>
</evidence>
<evidence type="ECO:0000313" key="2">
    <source>
        <dbReference type="EMBL" id="OAJ61007.1"/>
    </source>
</evidence>
<organism evidence="2 4">
    <name type="scientific">Paraburkholderia ginsengiterrae</name>
    <dbReference type="NCBI Taxonomy" id="1462993"/>
    <lineage>
        <taxon>Bacteria</taxon>
        <taxon>Pseudomonadati</taxon>
        <taxon>Pseudomonadota</taxon>
        <taxon>Betaproteobacteria</taxon>
        <taxon>Burkholderiales</taxon>
        <taxon>Burkholderiaceae</taxon>
        <taxon>Paraburkholderia</taxon>
    </lineage>
</organism>
<dbReference type="RefSeq" id="WP_064270370.1">
    <property type="nucleotide sequence ID" value="NZ_LXJZ01000198.1"/>
</dbReference>
<gene>
    <name evidence="1" type="ORF">A6V36_08220</name>
    <name evidence="2" type="ORF">A6V37_02550</name>
</gene>
<dbReference type="InterPro" id="IPR011008">
    <property type="entry name" value="Dimeric_a/b-barrel"/>
</dbReference>
<dbReference type="SUPFAM" id="SSF54909">
    <property type="entry name" value="Dimeric alpha+beta barrel"/>
    <property type="match status" value="1"/>
</dbReference>
<evidence type="ECO:0000313" key="1">
    <source>
        <dbReference type="EMBL" id="OAJ54822.1"/>
    </source>
</evidence>
<comment type="caution">
    <text evidence="2">The sequence shown here is derived from an EMBL/GenBank/DDBJ whole genome shotgun (WGS) entry which is preliminary data.</text>
</comment>
<dbReference type="Proteomes" id="UP000077961">
    <property type="component" value="Unassembled WGS sequence"/>
</dbReference>
<dbReference type="STRING" id="1462993.A6V36_08220"/>
<evidence type="ECO:0000313" key="3">
    <source>
        <dbReference type="Proteomes" id="UP000077961"/>
    </source>
</evidence>
<name>A0A1A9N6P3_9BURK</name>
<dbReference type="Gene3D" id="3.30.70.100">
    <property type="match status" value="1"/>
</dbReference>
<dbReference type="EMBL" id="LXKA01000221">
    <property type="protein sequence ID" value="OAJ61007.1"/>
    <property type="molecule type" value="Genomic_DNA"/>
</dbReference>
<protein>
    <submittedName>
        <fullName evidence="2">Ethyl tert-butyl ether degradation protein EthD</fullName>
    </submittedName>
</protein>
<keyword evidence="3" id="KW-1185">Reference proteome</keyword>
<proteinExistence type="predicted"/>